<gene>
    <name evidence="12" type="primary">RvY_02661-1</name>
    <name evidence="12" type="synonym">RvY_02661.1</name>
    <name evidence="12" type="ORF">RvY_02661</name>
</gene>
<dbReference type="STRING" id="947166.A0A1D1ULA4"/>
<dbReference type="Pfam" id="PF00135">
    <property type="entry name" value="COesterase"/>
    <property type="match status" value="1"/>
</dbReference>
<keyword evidence="5" id="KW-0531">Neurotransmitter degradation</keyword>
<dbReference type="ESTHER" id="ramva-a0a1d1ula4">
    <property type="family name" value="ACHE"/>
</dbReference>
<feature type="active site" description="Acyl-ester intermediate" evidence="8">
    <location>
        <position position="339"/>
    </location>
</feature>
<comment type="catalytic activity">
    <reaction evidence="7">
        <text>acetylcholine + H2O = choline + acetate + H(+)</text>
        <dbReference type="Rhea" id="RHEA:17561"/>
        <dbReference type="ChEBI" id="CHEBI:15354"/>
        <dbReference type="ChEBI" id="CHEBI:15355"/>
        <dbReference type="ChEBI" id="CHEBI:15377"/>
        <dbReference type="ChEBI" id="CHEBI:15378"/>
        <dbReference type="ChEBI" id="CHEBI:30089"/>
        <dbReference type="EC" id="3.1.1.7"/>
    </reaction>
</comment>
<evidence type="ECO:0000256" key="8">
    <source>
        <dbReference type="PIRSR" id="PIRSR600997-1"/>
    </source>
</evidence>
<dbReference type="SUPFAM" id="SSF53474">
    <property type="entry name" value="alpha/beta-Hydrolases"/>
    <property type="match status" value="1"/>
</dbReference>
<sequence>MNFHLTLCFPLMFAFFVEYSREENTTDSPVFGTGNSTHLPVDQYLNSTQNSTQDEISDAIVAVLSTVDVLSRSNDAGNYSYTVAPNVYGTVGTVKRHAVNITGEDSSDDEKPEDDKEVPVDENEVVPNIDQNEVVPEKVNLEDLTLVNSTLGYIRGRSVVAPNGKSVDEYLGIPFAEPPVGQLRFRKPVPKKKWEGIHNAWTQPNSCMQIIDTYLGDFSGSTMWNANTRLSEDCLYLNIWVPKPPPTNAPVMVWIYGGGFFSGTITLDVYNGTILASEENIIIVSIQYRLGPFGFFYFGTDETPGNQGLHDQLLALKWIQENIEHFGGHPKYVTLFGESAGAACVGLHLLSPLSSPLFMQAILQSGAPTAEWVSVSAETAMNRTLDFIHRVDCTPEPPDAAMECLRQIDAQMLVDDIPATGNVFDYYFNPVVDGDFLPKSAEELVKFGAFKRTNILLGTTANEGSNFLVYIFPEVFQLYREVRVSRSEFTEAVFKLFPKMDPMTIAALTFEYTEWTRPDDSANLVDNLEKMVGDKSITCDALELATAYSAAGSGVFFYEFAHRSSNTPWPAWMGVHHMHEIEYVFGRPLLEKLRFTEEEKNLTRKVMNYWANFARTGNPGLSNSGEFSTRFWPVYTPDGKDYLRITAEGEMVRHGLRARHCAFWKKYVPDFTRSIRQLEAATVGTAKVAHCTSSKARSLSSDGFDTSNTEDAPDLLEVEDEWALEFQEWKRDHSVWKREFQKYMDTLENARKLVLAPVPP</sequence>
<evidence type="ECO:0000256" key="6">
    <source>
        <dbReference type="ARBA" id="ARBA00023157"/>
    </source>
</evidence>
<feature type="domain" description="Carboxylesterase type B" evidence="11">
    <location>
        <begin position="146"/>
        <end position="664"/>
    </location>
</feature>
<keyword evidence="3" id="KW-0719">Serine esterase</keyword>
<dbReference type="GO" id="GO:0006581">
    <property type="term" value="P:acetylcholine catabolic process"/>
    <property type="evidence" value="ECO:0007669"/>
    <property type="project" value="TreeGrafter"/>
</dbReference>
<dbReference type="GO" id="GO:0003990">
    <property type="term" value="F:acetylcholinesterase activity"/>
    <property type="evidence" value="ECO:0007669"/>
    <property type="project" value="UniProtKB-EC"/>
</dbReference>
<evidence type="ECO:0000256" key="3">
    <source>
        <dbReference type="ARBA" id="ARBA00022487"/>
    </source>
</evidence>
<evidence type="ECO:0000256" key="10">
    <source>
        <dbReference type="SAM" id="SignalP"/>
    </source>
</evidence>
<evidence type="ECO:0000256" key="2">
    <source>
        <dbReference type="ARBA" id="ARBA00013276"/>
    </source>
</evidence>
<dbReference type="GO" id="GO:0005615">
    <property type="term" value="C:extracellular space"/>
    <property type="evidence" value="ECO:0007669"/>
    <property type="project" value="TreeGrafter"/>
</dbReference>
<dbReference type="InterPro" id="IPR000997">
    <property type="entry name" value="Cholinesterase"/>
</dbReference>
<feature type="active site" description="Charge relay system" evidence="8">
    <location>
        <position position="463"/>
    </location>
</feature>
<dbReference type="OrthoDB" id="9000293at2759"/>
<dbReference type="InterPro" id="IPR019826">
    <property type="entry name" value="Carboxylesterase_B_AS"/>
</dbReference>
<reference evidence="12 13" key="1">
    <citation type="journal article" date="2016" name="Nat. Commun.">
        <title>Extremotolerant tardigrade genome and improved radiotolerance of human cultured cells by tardigrade-unique protein.</title>
        <authorList>
            <person name="Hashimoto T."/>
            <person name="Horikawa D.D."/>
            <person name="Saito Y."/>
            <person name="Kuwahara H."/>
            <person name="Kozuka-Hata H."/>
            <person name="Shin-I T."/>
            <person name="Minakuchi Y."/>
            <person name="Ohishi K."/>
            <person name="Motoyama A."/>
            <person name="Aizu T."/>
            <person name="Enomoto A."/>
            <person name="Kondo K."/>
            <person name="Tanaka S."/>
            <person name="Hara Y."/>
            <person name="Koshikawa S."/>
            <person name="Sagara H."/>
            <person name="Miura T."/>
            <person name="Yokobori S."/>
            <person name="Miyagawa K."/>
            <person name="Suzuki Y."/>
            <person name="Kubo T."/>
            <person name="Oyama M."/>
            <person name="Kohara Y."/>
            <person name="Fujiyama A."/>
            <person name="Arakawa K."/>
            <person name="Katayama T."/>
            <person name="Toyoda A."/>
            <person name="Kunieda T."/>
        </authorList>
    </citation>
    <scope>NUCLEOTIDE SEQUENCE [LARGE SCALE GENOMIC DNA]</scope>
    <source>
        <strain evidence="12 13">YOKOZUNA-1</strain>
    </source>
</reference>
<dbReference type="CDD" id="cd00312">
    <property type="entry name" value="Esterase_lipase"/>
    <property type="match status" value="1"/>
</dbReference>
<evidence type="ECO:0000256" key="7">
    <source>
        <dbReference type="ARBA" id="ARBA00048484"/>
    </source>
</evidence>
<dbReference type="InterPro" id="IPR050654">
    <property type="entry name" value="AChE-related_enzymes"/>
</dbReference>
<dbReference type="Gene3D" id="3.40.50.1820">
    <property type="entry name" value="alpha/beta hydrolase"/>
    <property type="match status" value="1"/>
</dbReference>
<dbReference type="GO" id="GO:0005886">
    <property type="term" value="C:plasma membrane"/>
    <property type="evidence" value="ECO:0007669"/>
    <property type="project" value="TreeGrafter"/>
</dbReference>
<name>A0A1D1ULA4_RAMVA</name>
<dbReference type="EMBL" id="BDGG01000001">
    <property type="protein sequence ID" value="GAU90211.1"/>
    <property type="molecule type" value="Genomic_DNA"/>
</dbReference>
<dbReference type="EC" id="3.1.1.7" evidence="2"/>
<evidence type="ECO:0000256" key="5">
    <source>
        <dbReference type="ARBA" id="ARBA00022867"/>
    </source>
</evidence>
<evidence type="ECO:0000256" key="4">
    <source>
        <dbReference type="ARBA" id="ARBA00022801"/>
    </source>
</evidence>
<dbReference type="GO" id="GO:0019695">
    <property type="term" value="P:choline metabolic process"/>
    <property type="evidence" value="ECO:0007669"/>
    <property type="project" value="TreeGrafter"/>
</dbReference>
<dbReference type="InterPro" id="IPR002018">
    <property type="entry name" value="CarbesteraseB"/>
</dbReference>
<dbReference type="PRINTS" id="PR00878">
    <property type="entry name" value="CHOLNESTRASE"/>
</dbReference>
<feature type="signal peptide" evidence="10">
    <location>
        <begin position="1"/>
        <end position="22"/>
    </location>
</feature>
<dbReference type="PROSITE" id="PS00941">
    <property type="entry name" value="CARBOXYLESTERASE_B_2"/>
    <property type="match status" value="1"/>
</dbReference>
<dbReference type="InterPro" id="IPR019819">
    <property type="entry name" value="Carboxylesterase_B_CS"/>
</dbReference>
<evidence type="ECO:0000313" key="12">
    <source>
        <dbReference type="EMBL" id="GAU90211.1"/>
    </source>
</evidence>
<keyword evidence="6" id="KW-1015">Disulfide bond</keyword>
<dbReference type="InterPro" id="IPR029058">
    <property type="entry name" value="AB_hydrolase_fold"/>
</dbReference>
<comment type="similarity">
    <text evidence="1">Belongs to the type-B carboxylesterase/lipase family.</text>
</comment>
<evidence type="ECO:0000256" key="9">
    <source>
        <dbReference type="SAM" id="MobiDB-lite"/>
    </source>
</evidence>
<keyword evidence="4" id="KW-0378">Hydrolase</keyword>
<evidence type="ECO:0000256" key="1">
    <source>
        <dbReference type="ARBA" id="ARBA00005964"/>
    </source>
</evidence>
<feature type="chain" id="PRO_5008897345" description="acetylcholinesterase" evidence="10">
    <location>
        <begin position="23"/>
        <end position="760"/>
    </location>
</feature>
<feature type="active site" description="Charge relay system" evidence="8">
    <location>
        <position position="577"/>
    </location>
</feature>
<feature type="region of interest" description="Disordered" evidence="9">
    <location>
        <begin position="100"/>
        <end position="120"/>
    </location>
</feature>
<keyword evidence="13" id="KW-1185">Reference proteome</keyword>
<keyword evidence="10" id="KW-0732">Signal</keyword>
<dbReference type="PANTHER" id="PTHR43918">
    <property type="entry name" value="ACETYLCHOLINESTERASE"/>
    <property type="match status" value="1"/>
</dbReference>
<dbReference type="PANTHER" id="PTHR43918:SF12">
    <property type="entry name" value="ACETYLCHOLINESTERASE 1"/>
    <property type="match status" value="1"/>
</dbReference>
<organism evidence="12 13">
    <name type="scientific">Ramazzottius varieornatus</name>
    <name type="common">Water bear</name>
    <name type="synonym">Tardigrade</name>
    <dbReference type="NCBI Taxonomy" id="947166"/>
    <lineage>
        <taxon>Eukaryota</taxon>
        <taxon>Metazoa</taxon>
        <taxon>Ecdysozoa</taxon>
        <taxon>Tardigrada</taxon>
        <taxon>Eutardigrada</taxon>
        <taxon>Parachela</taxon>
        <taxon>Hypsibioidea</taxon>
        <taxon>Ramazzottiidae</taxon>
        <taxon>Ramazzottius</taxon>
    </lineage>
</organism>
<dbReference type="AlphaFoldDB" id="A0A1D1ULA4"/>
<evidence type="ECO:0000259" key="11">
    <source>
        <dbReference type="Pfam" id="PF00135"/>
    </source>
</evidence>
<dbReference type="PROSITE" id="PS00122">
    <property type="entry name" value="CARBOXYLESTERASE_B_1"/>
    <property type="match status" value="1"/>
</dbReference>
<dbReference type="Proteomes" id="UP000186922">
    <property type="component" value="Unassembled WGS sequence"/>
</dbReference>
<evidence type="ECO:0000313" key="13">
    <source>
        <dbReference type="Proteomes" id="UP000186922"/>
    </source>
</evidence>
<dbReference type="FunFam" id="3.40.50.1820:FF:000029">
    <property type="entry name" value="Acetylcholinesterase"/>
    <property type="match status" value="1"/>
</dbReference>
<accession>A0A1D1ULA4</accession>
<protein>
    <recommendedName>
        <fullName evidence="2">acetylcholinesterase</fullName>
        <ecNumber evidence="2">3.1.1.7</ecNumber>
    </recommendedName>
</protein>
<proteinExistence type="inferred from homology"/>
<comment type="caution">
    <text evidence="12">The sequence shown here is derived from an EMBL/GenBank/DDBJ whole genome shotgun (WGS) entry which is preliminary data.</text>
</comment>